<feature type="domain" description="Methylated-DNA-[protein]-cysteine S-methyltransferase DNA binding" evidence="11">
    <location>
        <begin position="82"/>
        <end position="172"/>
    </location>
</feature>
<keyword evidence="6" id="KW-0489">Methyltransferase</keyword>
<dbReference type="SUPFAM" id="SSF53155">
    <property type="entry name" value="Methylated DNA-protein cysteine methyltransferase domain"/>
    <property type="match status" value="1"/>
</dbReference>
<evidence type="ECO:0000256" key="7">
    <source>
        <dbReference type="ARBA" id="ARBA00022679"/>
    </source>
</evidence>
<comment type="catalytic activity">
    <reaction evidence="10">
        <text>a 6-O-methyl-2'-deoxyguanosine in DNA + L-cysteinyl-[protein] = S-methyl-L-cysteinyl-[protein] + a 2'-deoxyguanosine in DNA</text>
        <dbReference type="Rhea" id="RHEA:24000"/>
        <dbReference type="Rhea" id="RHEA-COMP:10131"/>
        <dbReference type="Rhea" id="RHEA-COMP:10132"/>
        <dbReference type="Rhea" id="RHEA-COMP:11367"/>
        <dbReference type="Rhea" id="RHEA-COMP:11368"/>
        <dbReference type="ChEBI" id="CHEBI:29950"/>
        <dbReference type="ChEBI" id="CHEBI:82612"/>
        <dbReference type="ChEBI" id="CHEBI:85445"/>
        <dbReference type="ChEBI" id="CHEBI:85448"/>
        <dbReference type="EC" id="2.1.1.63"/>
    </reaction>
</comment>
<evidence type="ECO:0000256" key="2">
    <source>
        <dbReference type="ARBA" id="ARBA00003317"/>
    </source>
</evidence>
<dbReference type="GO" id="GO:0032259">
    <property type="term" value="P:methylation"/>
    <property type="evidence" value="ECO:0007669"/>
    <property type="project" value="UniProtKB-KW"/>
</dbReference>
<accession>D7C038</accession>
<dbReference type="NCBIfam" id="TIGR00589">
    <property type="entry name" value="ogt"/>
    <property type="match status" value="1"/>
</dbReference>
<evidence type="ECO:0000259" key="11">
    <source>
        <dbReference type="Pfam" id="PF01035"/>
    </source>
</evidence>
<dbReference type="InterPro" id="IPR036388">
    <property type="entry name" value="WH-like_DNA-bd_sf"/>
</dbReference>
<dbReference type="InterPro" id="IPR001497">
    <property type="entry name" value="MethylDNA_cys_MeTrfase_AS"/>
</dbReference>
<dbReference type="Proteomes" id="UP000000377">
    <property type="component" value="Chromosome"/>
</dbReference>
<dbReference type="PANTHER" id="PTHR46460:SF1">
    <property type="entry name" value="METHYLATED-DNA--PROTEIN-CYSTEINE METHYLTRANSFERASE"/>
    <property type="match status" value="1"/>
</dbReference>
<evidence type="ECO:0000256" key="4">
    <source>
        <dbReference type="ARBA" id="ARBA00011918"/>
    </source>
</evidence>
<dbReference type="KEGG" id="sbh:SBI_08960"/>
<dbReference type="PROSITE" id="PS00374">
    <property type="entry name" value="MGMT"/>
    <property type="match status" value="1"/>
</dbReference>
<evidence type="ECO:0000256" key="5">
    <source>
        <dbReference type="ARBA" id="ARBA00015377"/>
    </source>
</evidence>
<dbReference type="HOGENOM" id="CLU_000445_52_2_11"/>
<evidence type="ECO:0000256" key="9">
    <source>
        <dbReference type="ARBA" id="ARBA00023204"/>
    </source>
</evidence>
<evidence type="ECO:0000256" key="8">
    <source>
        <dbReference type="ARBA" id="ARBA00022763"/>
    </source>
</evidence>
<dbReference type="RefSeq" id="WP_014181525.1">
    <property type="nucleotide sequence ID" value="NC_016582.1"/>
</dbReference>
<dbReference type="InterPro" id="IPR036631">
    <property type="entry name" value="MGMT_N_sf"/>
</dbReference>
<dbReference type="AlphaFoldDB" id="D7C038"/>
<comment type="catalytic activity">
    <reaction evidence="1">
        <text>a 4-O-methyl-thymidine in DNA + L-cysteinyl-[protein] = a thymidine in DNA + S-methyl-L-cysteinyl-[protein]</text>
        <dbReference type="Rhea" id="RHEA:53428"/>
        <dbReference type="Rhea" id="RHEA-COMP:10131"/>
        <dbReference type="Rhea" id="RHEA-COMP:10132"/>
        <dbReference type="Rhea" id="RHEA-COMP:13555"/>
        <dbReference type="Rhea" id="RHEA-COMP:13556"/>
        <dbReference type="ChEBI" id="CHEBI:29950"/>
        <dbReference type="ChEBI" id="CHEBI:82612"/>
        <dbReference type="ChEBI" id="CHEBI:137386"/>
        <dbReference type="ChEBI" id="CHEBI:137387"/>
        <dbReference type="EC" id="2.1.1.63"/>
    </reaction>
</comment>
<dbReference type="InterPro" id="IPR014048">
    <property type="entry name" value="MethylDNA_cys_MeTrfase_DNA-bd"/>
</dbReference>
<dbReference type="Pfam" id="PF01035">
    <property type="entry name" value="DNA_binding_1"/>
    <property type="match status" value="1"/>
</dbReference>
<sequence length="183" mass="19085">MWVTVETPLPTGRMRVGVTDQGVAAAAYTPQGAAGLPAGPLISEASGDRRAAAVVGRFADYFTGRRHELELPLDWRLTSGAQQSVLRTLQQTVGFGRTITYGELAERSGAFEAADPEQRALAARTVGSIMGSNPISLLVPCHRVVAADGIGGFGGGETGLAVKRWLLTLEGALAPTLDWAGPS</sequence>
<evidence type="ECO:0000256" key="10">
    <source>
        <dbReference type="ARBA" id="ARBA00049348"/>
    </source>
</evidence>
<dbReference type="GO" id="GO:0003908">
    <property type="term" value="F:methylated-DNA-[protein]-cysteine S-methyltransferase activity"/>
    <property type="evidence" value="ECO:0007669"/>
    <property type="project" value="UniProtKB-EC"/>
</dbReference>
<dbReference type="SUPFAM" id="SSF46767">
    <property type="entry name" value="Methylated DNA-protein cysteine methyltransferase, C-terminal domain"/>
    <property type="match status" value="1"/>
</dbReference>
<dbReference type="EMBL" id="CP002047">
    <property type="protein sequence ID" value="ADI12078.1"/>
    <property type="molecule type" value="Genomic_DNA"/>
</dbReference>
<dbReference type="InterPro" id="IPR036217">
    <property type="entry name" value="MethylDNA_cys_MeTrfase_DNAb"/>
</dbReference>
<keyword evidence="13" id="KW-1185">Reference proteome</keyword>
<protein>
    <recommendedName>
        <fullName evidence="5">Methylated-DNA--protein-cysteine methyltransferase</fullName>
        <ecNumber evidence="4">2.1.1.63</ecNumber>
    </recommendedName>
</protein>
<dbReference type="EC" id="2.1.1.63" evidence="4"/>
<dbReference type="PANTHER" id="PTHR46460">
    <property type="entry name" value="METHYLATED-DNA--PROTEIN-CYSTEINE METHYLTRANSFERASE"/>
    <property type="match status" value="1"/>
</dbReference>
<reference evidence="12 13" key="1">
    <citation type="journal article" date="2010" name="J. Bacteriol.">
        <title>Genome sequence of the milbemycin-producing bacterium Streptomyces bingchenggensis.</title>
        <authorList>
            <person name="Wang X.J."/>
            <person name="Yan Y.J."/>
            <person name="Zhang B."/>
            <person name="An J."/>
            <person name="Wang J.J."/>
            <person name="Tian J."/>
            <person name="Jiang L."/>
            <person name="Chen Y.H."/>
            <person name="Huang S.X."/>
            <person name="Yin M."/>
            <person name="Zhang J."/>
            <person name="Gao A.L."/>
            <person name="Liu C.X."/>
            <person name="Zhu Z.X."/>
            <person name="Xiang W.S."/>
        </authorList>
    </citation>
    <scope>NUCLEOTIDE SEQUENCE [LARGE SCALE GENOMIC DNA]</scope>
    <source>
        <strain evidence="12 13">BCW-1</strain>
    </source>
</reference>
<dbReference type="CDD" id="cd06445">
    <property type="entry name" value="ATase"/>
    <property type="match status" value="1"/>
</dbReference>
<dbReference type="Gene3D" id="1.10.10.10">
    <property type="entry name" value="Winged helix-like DNA-binding domain superfamily/Winged helix DNA-binding domain"/>
    <property type="match status" value="1"/>
</dbReference>
<evidence type="ECO:0000313" key="13">
    <source>
        <dbReference type="Proteomes" id="UP000000377"/>
    </source>
</evidence>
<dbReference type="GO" id="GO:0006281">
    <property type="term" value="P:DNA repair"/>
    <property type="evidence" value="ECO:0007669"/>
    <property type="project" value="UniProtKB-KW"/>
</dbReference>
<organism evidence="12 13">
    <name type="scientific">Streptomyces bingchenggensis (strain BCW-1)</name>
    <dbReference type="NCBI Taxonomy" id="749414"/>
    <lineage>
        <taxon>Bacteria</taxon>
        <taxon>Bacillati</taxon>
        <taxon>Actinomycetota</taxon>
        <taxon>Actinomycetes</taxon>
        <taxon>Kitasatosporales</taxon>
        <taxon>Streptomycetaceae</taxon>
        <taxon>Streptomyces</taxon>
    </lineage>
</organism>
<dbReference type="eggNOG" id="COG0350">
    <property type="taxonomic scope" value="Bacteria"/>
</dbReference>
<evidence type="ECO:0000256" key="1">
    <source>
        <dbReference type="ARBA" id="ARBA00001286"/>
    </source>
</evidence>
<comment type="function">
    <text evidence="2">Involved in the cellular defense against the biological effects of O6-methylguanine (O6-MeG) and O4-methylthymine (O4-MeT) in DNA. Repairs the methylated nucleobase in DNA by stoichiometrically transferring the methyl group to a cysteine residue in the enzyme. This is a suicide reaction: the enzyme is irreversibly inactivated.</text>
</comment>
<keyword evidence="8" id="KW-0227">DNA damage</keyword>
<dbReference type="STRING" id="749414.SBI_08960"/>
<evidence type="ECO:0000256" key="3">
    <source>
        <dbReference type="ARBA" id="ARBA00008711"/>
    </source>
</evidence>
<name>D7C038_STRBB</name>
<evidence type="ECO:0000256" key="6">
    <source>
        <dbReference type="ARBA" id="ARBA00022603"/>
    </source>
</evidence>
<proteinExistence type="inferred from homology"/>
<comment type="similarity">
    <text evidence="3">Belongs to the MGMT family.</text>
</comment>
<gene>
    <name evidence="12" type="ordered locus">SBI_08960</name>
</gene>
<evidence type="ECO:0000313" key="12">
    <source>
        <dbReference type="EMBL" id="ADI12078.1"/>
    </source>
</evidence>
<keyword evidence="9" id="KW-0234">DNA repair</keyword>
<dbReference type="PATRIC" id="fig|749414.3.peg.9229"/>
<keyword evidence="7" id="KW-0808">Transferase</keyword>